<dbReference type="InterPro" id="IPR000884">
    <property type="entry name" value="TSP1_rpt"/>
</dbReference>
<dbReference type="SUPFAM" id="SSF82895">
    <property type="entry name" value="TSP-1 type 1 repeat"/>
    <property type="match status" value="4"/>
</dbReference>
<dbReference type="Pfam" id="PF00090">
    <property type="entry name" value="TSP_1"/>
    <property type="match status" value="5"/>
</dbReference>
<dbReference type="SMART" id="SM00209">
    <property type="entry name" value="TSP1"/>
    <property type="match status" value="5"/>
</dbReference>
<keyword evidence="3" id="KW-1185">Reference proteome</keyword>
<evidence type="ECO:0000256" key="2">
    <source>
        <dbReference type="ARBA" id="ARBA00023157"/>
    </source>
</evidence>
<dbReference type="Proteomes" id="UP001652625">
    <property type="component" value="Chromosome 05"/>
</dbReference>
<name>A0ABM4BUQ8_HYDVU</name>
<accession>A0ABM4BUQ8</accession>
<keyword evidence="2" id="KW-1015">Disulfide bond</keyword>
<dbReference type="Gene3D" id="2.20.100.10">
    <property type="entry name" value="Thrombospondin type-1 (TSP1) repeat"/>
    <property type="match status" value="4"/>
</dbReference>
<dbReference type="InterPro" id="IPR052065">
    <property type="entry name" value="Compl_asym_regulator"/>
</dbReference>
<evidence type="ECO:0000313" key="3">
    <source>
        <dbReference type="Proteomes" id="UP001652625"/>
    </source>
</evidence>
<dbReference type="PROSITE" id="PS50092">
    <property type="entry name" value="TSP1"/>
    <property type="match status" value="4"/>
</dbReference>
<reference evidence="4" key="1">
    <citation type="submission" date="2025-08" db="UniProtKB">
        <authorList>
            <consortium name="RefSeq"/>
        </authorList>
    </citation>
    <scope>IDENTIFICATION</scope>
</reference>
<dbReference type="InterPro" id="IPR036383">
    <property type="entry name" value="TSP1_rpt_sf"/>
</dbReference>
<dbReference type="PANTHER" id="PTHR22906">
    <property type="entry name" value="PROPERDIN"/>
    <property type="match status" value="1"/>
</dbReference>
<evidence type="ECO:0000256" key="1">
    <source>
        <dbReference type="ARBA" id="ARBA00022737"/>
    </source>
</evidence>
<dbReference type="GeneID" id="136080234"/>
<gene>
    <name evidence="4" type="primary">LOC136080234</name>
</gene>
<proteinExistence type="predicted"/>
<sequence>MSLKWSNWSDCSSTCGDGYKTQSCLDEKINGVTKTEFCNIVNCYDYNYCEPNLCKYYGTCSSLNGGFQCLQEEYNENKNENSVYFNEIVAWYTNATFNVFFDEFVISFDILLTTNDVYILTFEPDLMTFRSYIELGIIYLMIDGFNYSVQIKISAYAWNSLKLFQNYSSDDTSYNTSLYLNGTLIYSFSNLQPKVFTDINLHVFKNCYNNVCTAGSIKNLNIISKTQVFWSQWSEWSSCSASVVERTRICNSNQWLNCTGDSHEAHSCSSDLCQEWSTWSDCSSTCGDGYRTRSCLDKGINGITKTRFCSIVNCPVDGIWGDWNSSICSTTCGSGKIYHKRGCDKPPAHNGKSCIGVDYYIEDCQHEIICPVDGFWYDWSLWSLCNQPCRGGFMSRFRSCSTPKYGGQYCKENSTQFVDCPSRPCKKVDLNLLVYFVDVQYQSDYFKSLKEIITNAIANLYSSFDKNVTFNIELHSMRKIIP</sequence>
<keyword evidence="1" id="KW-0677">Repeat</keyword>
<dbReference type="RefSeq" id="XP_065652921.1">
    <property type="nucleotide sequence ID" value="XM_065796849.1"/>
</dbReference>
<evidence type="ECO:0000313" key="4">
    <source>
        <dbReference type="RefSeq" id="XP_065652921.1"/>
    </source>
</evidence>
<organism evidence="3 4">
    <name type="scientific">Hydra vulgaris</name>
    <name type="common">Hydra</name>
    <name type="synonym">Hydra attenuata</name>
    <dbReference type="NCBI Taxonomy" id="6087"/>
    <lineage>
        <taxon>Eukaryota</taxon>
        <taxon>Metazoa</taxon>
        <taxon>Cnidaria</taxon>
        <taxon>Hydrozoa</taxon>
        <taxon>Hydroidolina</taxon>
        <taxon>Anthoathecata</taxon>
        <taxon>Aplanulata</taxon>
        <taxon>Hydridae</taxon>
        <taxon>Hydra</taxon>
    </lineage>
</organism>
<protein>
    <submittedName>
        <fullName evidence="4">Uncharacterized protein LOC136080234</fullName>
    </submittedName>
</protein>